<gene>
    <name evidence="5" type="ORF">RchiOBHm_Chr3g0478851</name>
</gene>
<sequence length="466" mass="51989">MKLEVQVSSKENIKPSSPTPGHLRYHPLSFLDQINSPSYFCFVHFYELNGGDSQVTQPETSEISGHLKKSLAEVLTLFYPLAGRLKDNLYVHCNDEGIEYLEARVNKTTLSDLLDDPIPGELTKLVPFEGDVNEFSLGVQLNIFECGGVAIGISFSHKLTDGLSMLMFIKAWAATSRRALGDHQAEIEPPQFVSATFFPPKIFTQHDASFGMRKNKVTTKRFVFDAANIEDLRAKYVDLDKPLIKRPSRVESLSAFLWSRIVAASKDDDHVDDKLYRVMNVVNLRPLFNPPLPQSVFGNLVGISITSPTSSGAEYSSGFIKHSREQISNITDDYVKKLHQCDEHLGFLERYADVYKRGESTVTSMFSSICKFPLYDSDFGWGRPTYVGVPAFSFANTIVFVDPKEGGGIEVHVCLREEVMVKFERDPKLLSRLSLSSVGSGSIKKPIQTRSVKSGSGGFKGLLSRF</sequence>
<dbReference type="OrthoDB" id="671439at2759"/>
<dbReference type="Gramene" id="PRQ44400">
    <property type="protein sequence ID" value="PRQ44400"/>
    <property type="gene ID" value="RchiOBHm_Chr3g0478851"/>
</dbReference>
<evidence type="ECO:0000256" key="1">
    <source>
        <dbReference type="ARBA" id="ARBA00009861"/>
    </source>
</evidence>
<dbReference type="AlphaFoldDB" id="A0A2P6RDB0"/>
<name>A0A2P6RDB0_ROSCH</name>
<evidence type="ECO:0000256" key="4">
    <source>
        <dbReference type="SAM" id="MobiDB-lite"/>
    </source>
</evidence>
<evidence type="ECO:0000313" key="6">
    <source>
        <dbReference type="Proteomes" id="UP000238479"/>
    </source>
</evidence>
<evidence type="ECO:0000256" key="2">
    <source>
        <dbReference type="ARBA" id="ARBA00022679"/>
    </source>
</evidence>
<comment type="caution">
    <text evidence="5">The sequence shown here is derived from an EMBL/GenBank/DDBJ whole genome shotgun (WGS) entry which is preliminary data.</text>
</comment>
<evidence type="ECO:0000256" key="3">
    <source>
        <dbReference type="ARBA" id="ARBA00023315"/>
    </source>
</evidence>
<dbReference type="STRING" id="74649.A0A2P6RDB0"/>
<dbReference type="Gene3D" id="3.30.559.10">
    <property type="entry name" value="Chloramphenicol acetyltransferase-like domain"/>
    <property type="match status" value="2"/>
</dbReference>
<dbReference type="EC" id="2.3.1.160" evidence="5"/>
<dbReference type="GO" id="GO:0050636">
    <property type="term" value="F:vinorine synthase activity"/>
    <property type="evidence" value="ECO:0007669"/>
    <property type="project" value="UniProtKB-EC"/>
</dbReference>
<feature type="compositionally biased region" description="Polar residues" evidence="4">
    <location>
        <begin position="1"/>
        <end position="16"/>
    </location>
</feature>
<dbReference type="EMBL" id="PDCK01000041">
    <property type="protein sequence ID" value="PRQ44400.1"/>
    <property type="molecule type" value="Genomic_DNA"/>
</dbReference>
<keyword evidence="6" id="KW-1185">Reference proteome</keyword>
<accession>A0A2P6RDB0</accession>
<dbReference type="InterPro" id="IPR023213">
    <property type="entry name" value="CAT-like_dom_sf"/>
</dbReference>
<organism evidence="5 6">
    <name type="scientific">Rosa chinensis</name>
    <name type="common">China rose</name>
    <dbReference type="NCBI Taxonomy" id="74649"/>
    <lineage>
        <taxon>Eukaryota</taxon>
        <taxon>Viridiplantae</taxon>
        <taxon>Streptophyta</taxon>
        <taxon>Embryophyta</taxon>
        <taxon>Tracheophyta</taxon>
        <taxon>Spermatophyta</taxon>
        <taxon>Magnoliopsida</taxon>
        <taxon>eudicotyledons</taxon>
        <taxon>Gunneridae</taxon>
        <taxon>Pentapetalae</taxon>
        <taxon>rosids</taxon>
        <taxon>fabids</taxon>
        <taxon>Rosales</taxon>
        <taxon>Rosaceae</taxon>
        <taxon>Rosoideae</taxon>
        <taxon>Rosoideae incertae sedis</taxon>
        <taxon>Rosa</taxon>
    </lineage>
</organism>
<dbReference type="Proteomes" id="UP000238479">
    <property type="component" value="Chromosome 3"/>
</dbReference>
<evidence type="ECO:0000313" key="5">
    <source>
        <dbReference type="EMBL" id="PRQ44400.1"/>
    </source>
</evidence>
<protein>
    <submittedName>
        <fullName evidence="5">Putative vinorine synthase</fullName>
        <ecNumber evidence="5">2.3.1.160</ecNumber>
    </submittedName>
</protein>
<dbReference type="PANTHER" id="PTHR31623:SF46">
    <property type="entry name" value="VINORINE SYNTHASE-LIKE"/>
    <property type="match status" value="1"/>
</dbReference>
<proteinExistence type="inferred from homology"/>
<feature type="region of interest" description="Disordered" evidence="4">
    <location>
        <begin position="1"/>
        <end position="20"/>
    </location>
</feature>
<keyword evidence="2 5" id="KW-0808">Transferase</keyword>
<comment type="similarity">
    <text evidence="1">Belongs to the plant acyltransferase family.</text>
</comment>
<dbReference type="Pfam" id="PF02458">
    <property type="entry name" value="Transferase"/>
    <property type="match status" value="1"/>
</dbReference>
<dbReference type="PANTHER" id="PTHR31623">
    <property type="entry name" value="F21J9.9"/>
    <property type="match status" value="1"/>
</dbReference>
<keyword evidence="3 5" id="KW-0012">Acyltransferase</keyword>
<reference evidence="5 6" key="1">
    <citation type="journal article" date="2018" name="Nat. Genet.">
        <title>The Rosa genome provides new insights in the design of modern roses.</title>
        <authorList>
            <person name="Bendahmane M."/>
        </authorList>
    </citation>
    <scope>NUCLEOTIDE SEQUENCE [LARGE SCALE GENOMIC DNA]</scope>
    <source>
        <strain evidence="6">cv. Old Blush</strain>
    </source>
</reference>